<organism evidence="1 2">
    <name type="scientific">Araneus ventricosus</name>
    <name type="common">Orbweaver spider</name>
    <name type="synonym">Epeira ventricosa</name>
    <dbReference type="NCBI Taxonomy" id="182803"/>
    <lineage>
        <taxon>Eukaryota</taxon>
        <taxon>Metazoa</taxon>
        <taxon>Ecdysozoa</taxon>
        <taxon>Arthropoda</taxon>
        <taxon>Chelicerata</taxon>
        <taxon>Arachnida</taxon>
        <taxon>Araneae</taxon>
        <taxon>Araneomorphae</taxon>
        <taxon>Entelegynae</taxon>
        <taxon>Araneoidea</taxon>
        <taxon>Araneidae</taxon>
        <taxon>Araneus</taxon>
    </lineage>
</organism>
<gene>
    <name evidence="1" type="ORF">AVEN_175317_1</name>
</gene>
<proteinExistence type="predicted"/>
<evidence type="ECO:0000313" key="1">
    <source>
        <dbReference type="EMBL" id="GBM51752.1"/>
    </source>
</evidence>
<name>A0A4Y2GD53_ARAVE</name>
<protein>
    <submittedName>
        <fullName evidence="1">Uncharacterized protein</fullName>
    </submittedName>
</protein>
<comment type="caution">
    <text evidence="1">The sequence shown here is derived from an EMBL/GenBank/DDBJ whole genome shotgun (WGS) entry which is preliminary data.</text>
</comment>
<accession>A0A4Y2GD53</accession>
<reference evidence="1 2" key="1">
    <citation type="journal article" date="2019" name="Sci. Rep.">
        <title>Orb-weaving spider Araneus ventricosus genome elucidates the spidroin gene catalogue.</title>
        <authorList>
            <person name="Kono N."/>
            <person name="Nakamura H."/>
            <person name="Ohtoshi R."/>
            <person name="Moran D.A.P."/>
            <person name="Shinohara A."/>
            <person name="Yoshida Y."/>
            <person name="Fujiwara M."/>
            <person name="Mori M."/>
            <person name="Tomita M."/>
            <person name="Arakawa K."/>
        </authorList>
    </citation>
    <scope>NUCLEOTIDE SEQUENCE [LARGE SCALE GENOMIC DNA]</scope>
</reference>
<sequence length="169" mass="19993">MEELLWVQSDPLEVSQENNCTLLGCFYGKTKETENWESKNLLDEDRSRNKPVKSVVSTLRVRFSQLKFTYRFETKRRQFWQDLVVSSRGQMTRIAPESILSSANFDHTNDSASTGKSHQPCEHSTFIKSSFEISPPVLKQKLYYQVTATLLKDRKRFWYEKENFIVFRF</sequence>
<dbReference type="EMBL" id="BGPR01001348">
    <property type="protein sequence ID" value="GBM51752.1"/>
    <property type="molecule type" value="Genomic_DNA"/>
</dbReference>
<keyword evidence="2" id="KW-1185">Reference proteome</keyword>
<dbReference type="Proteomes" id="UP000499080">
    <property type="component" value="Unassembled WGS sequence"/>
</dbReference>
<evidence type="ECO:0000313" key="2">
    <source>
        <dbReference type="Proteomes" id="UP000499080"/>
    </source>
</evidence>
<dbReference type="AlphaFoldDB" id="A0A4Y2GD53"/>